<dbReference type="InterPro" id="IPR050793">
    <property type="entry name" value="CMP-NeuNAc_synthase"/>
</dbReference>
<dbReference type="PANTHER" id="PTHR21485:SF3">
    <property type="entry name" value="N-ACYLNEURAMINATE CYTIDYLYLTRANSFERASE"/>
    <property type="match status" value="1"/>
</dbReference>
<dbReference type="InterPro" id="IPR003329">
    <property type="entry name" value="Cytidylyl_trans"/>
</dbReference>
<gene>
    <name evidence="1" type="ORF">S01H1_84501</name>
</gene>
<dbReference type="SUPFAM" id="SSF53448">
    <property type="entry name" value="Nucleotide-diphospho-sugar transferases"/>
    <property type="match status" value="1"/>
</dbReference>
<feature type="non-terminal residue" evidence="1">
    <location>
        <position position="129"/>
    </location>
</feature>
<dbReference type="AlphaFoldDB" id="X0Z1U1"/>
<evidence type="ECO:0000313" key="1">
    <source>
        <dbReference type="EMBL" id="GAG42606.1"/>
    </source>
</evidence>
<dbReference type="GO" id="GO:0008781">
    <property type="term" value="F:N-acylneuraminate cytidylyltransferase activity"/>
    <property type="evidence" value="ECO:0007669"/>
    <property type="project" value="TreeGrafter"/>
</dbReference>
<dbReference type="InterPro" id="IPR029044">
    <property type="entry name" value="Nucleotide-diphossugar_trans"/>
</dbReference>
<dbReference type="EMBL" id="BARS01057709">
    <property type="protein sequence ID" value="GAG42606.1"/>
    <property type="molecule type" value="Genomic_DNA"/>
</dbReference>
<protein>
    <submittedName>
        <fullName evidence="1">Uncharacterized protein</fullName>
    </submittedName>
</protein>
<dbReference type="Gene3D" id="3.90.550.10">
    <property type="entry name" value="Spore Coat Polysaccharide Biosynthesis Protein SpsA, Chain A"/>
    <property type="match status" value="1"/>
</dbReference>
<feature type="non-terminal residue" evidence="1">
    <location>
        <position position="1"/>
    </location>
</feature>
<dbReference type="Pfam" id="PF02348">
    <property type="entry name" value="CTP_transf_3"/>
    <property type="match status" value="1"/>
</dbReference>
<comment type="caution">
    <text evidence="1">The sequence shown here is derived from an EMBL/GenBank/DDBJ whole genome shotgun (WGS) entry which is preliminary data.</text>
</comment>
<dbReference type="PANTHER" id="PTHR21485">
    <property type="entry name" value="HAD SUPERFAMILY MEMBERS CMAS AND KDSC"/>
    <property type="match status" value="1"/>
</dbReference>
<reference evidence="1" key="1">
    <citation type="journal article" date="2014" name="Front. Microbiol.">
        <title>High frequency of phylogenetically diverse reductive dehalogenase-homologous genes in deep subseafloor sedimentary metagenomes.</title>
        <authorList>
            <person name="Kawai M."/>
            <person name="Futagami T."/>
            <person name="Toyoda A."/>
            <person name="Takaki Y."/>
            <person name="Nishi S."/>
            <person name="Hori S."/>
            <person name="Arai W."/>
            <person name="Tsubouchi T."/>
            <person name="Morono Y."/>
            <person name="Uchiyama I."/>
            <person name="Ito T."/>
            <person name="Fujiyama A."/>
            <person name="Inagaki F."/>
            <person name="Takami H."/>
        </authorList>
    </citation>
    <scope>NUCLEOTIDE SEQUENCE</scope>
    <source>
        <strain evidence="1">Expedition CK06-06</strain>
    </source>
</reference>
<proteinExistence type="predicted"/>
<sequence>PVCGLPLVAWSIIQAQCSNCIDEVYVSTDDDEIAGIATEFKAQVIRRPDWPDANEVCASRPFLHALHEIGSEPDDMMFSILASTVARKPQDFDNMMAKHTEIGIRDAYVSGAIRQHHTALAKEIGPALM</sequence>
<organism evidence="1">
    <name type="scientific">marine sediment metagenome</name>
    <dbReference type="NCBI Taxonomy" id="412755"/>
    <lineage>
        <taxon>unclassified sequences</taxon>
        <taxon>metagenomes</taxon>
        <taxon>ecological metagenomes</taxon>
    </lineage>
</organism>
<accession>X0Z1U1</accession>
<name>X0Z1U1_9ZZZZ</name>